<keyword evidence="7" id="KW-0472">Membrane</keyword>
<keyword evidence="6" id="KW-0529">Neurotransmitter</keyword>
<keyword evidence="4" id="KW-0372">Hormone</keyword>
<dbReference type="Pfam" id="PF06324">
    <property type="entry name" value="Pigment_DH"/>
    <property type="match status" value="1"/>
</dbReference>
<feature type="transmembrane region" description="Helical" evidence="7">
    <location>
        <begin position="38"/>
        <end position="60"/>
    </location>
</feature>
<dbReference type="GO" id="GO:0007268">
    <property type="term" value="P:chemical synaptic transmission"/>
    <property type="evidence" value="ECO:0007669"/>
    <property type="project" value="UniProtKB-KW"/>
</dbReference>
<keyword evidence="10" id="KW-1185">Reference proteome</keyword>
<dbReference type="GO" id="GO:0005576">
    <property type="term" value="C:extracellular region"/>
    <property type="evidence" value="ECO:0007669"/>
    <property type="project" value="UniProtKB-SubCell"/>
</dbReference>
<reference evidence="9 10" key="1">
    <citation type="journal article" date="2024" name="BMC Genomics">
        <title>Genome assembly of redclaw crayfish (Cherax quadricarinatus) provides insights into its immune adaptation and hypoxia tolerance.</title>
        <authorList>
            <person name="Liu Z."/>
            <person name="Zheng J."/>
            <person name="Li H."/>
            <person name="Fang K."/>
            <person name="Wang S."/>
            <person name="He J."/>
            <person name="Zhou D."/>
            <person name="Weng S."/>
            <person name="Chi M."/>
            <person name="Gu Z."/>
            <person name="He J."/>
            <person name="Li F."/>
            <person name="Wang M."/>
        </authorList>
    </citation>
    <scope>NUCLEOTIDE SEQUENCE [LARGE SCALE GENOMIC DNA]</scope>
    <source>
        <strain evidence="9">ZL_2023a</strain>
    </source>
</reference>
<evidence type="ECO:0000313" key="10">
    <source>
        <dbReference type="Proteomes" id="UP001445076"/>
    </source>
</evidence>
<keyword evidence="7" id="KW-0812">Transmembrane</keyword>
<evidence type="ECO:0000313" key="9">
    <source>
        <dbReference type="EMBL" id="KAK8719824.1"/>
    </source>
</evidence>
<evidence type="ECO:0000256" key="1">
    <source>
        <dbReference type="ARBA" id="ARBA00004613"/>
    </source>
</evidence>
<evidence type="ECO:0000256" key="6">
    <source>
        <dbReference type="ARBA" id="ARBA00022894"/>
    </source>
</evidence>
<evidence type="ECO:0000256" key="4">
    <source>
        <dbReference type="ARBA" id="ARBA00022702"/>
    </source>
</evidence>
<organism evidence="9 10">
    <name type="scientific">Cherax quadricarinatus</name>
    <name type="common">Australian red claw crayfish</name>
    <dbReference type="NCBI Taxonomy" id="27406"/>
    <lineage>
        <taxon>Eukaryota</taxon>
        <taxon>Metazoa</taxon>
        <taxon>Ecdysozoa</taxon>
        <taxon>Arthropoda</taxon>
        <taxon>Crustacea</taxon>
        <taxon>Multicrustacea</taxon>
        <taxon>Malacostraca</taxon>
        <taxon>Eumalacostraca</taxon>
        <taxon>Eucarida</taxon>
        <taxon>Decapoda</taxon>
        <taxon>Pleocyemata</taxon>
        <taxon>Astacidea</taxon>
        <taxon>Parastacoidea</taxon>
        <taxon>Parastacidae</taxon>
        <taxon>Cherax</taxon>
    </lineage>
</organism>
<dbReference type="EMBL" id="JARKIK010001272">
    <property type="protein sequence ID" value="KAK8719824.1"/>
    <property type="molecule type" value="Genomic_DNA"/>
</dbReference>
<evidence type="ECO:0000256" key="2">
    <source>
        <dbReference type="ARBA" id="ARBA00010172"/>
    </source>
</evidence>
<feature type="non-terminal residue" evidence="9">
    <location>
        <position position="1"/>
    </location>
</feature>
<evidence type="ECO:0000256" key="3">
    <source>
        <dbReference type="ARBA" id="ARBA00022525"/>
    </source>
</evidence>
<evidence type="ECO:0000256" key="5">
    <source>
        <dbReference type="ARBA" id="ARBA00022815"/>
    </source>
</evidence>
<dbReference type="GO" id="GO:0009416">
    <property type="term" value="P:response to light stimulus"/>
    <property type="evidence" value="ECO:0007669"/>
    <property type="project" value="InterPro"/>
</dbReference>
<reference evidence="9" key="2">
    <citation type="submission" date="2024-01" db="EMBL/GenBank/DDBJ databases">
        <authorList>
            <person name="He J."/>
            <person name="Wang M."/>
            <person name="Zheng J."/>
            <person name="Liu Z."/>
        </authorList>
    </citation>
    <scope>NUCLEOTIDE SEQUENCE</scope>
    <source>
        <strain evidence="9">ZL_2023a</strain>
        <tissue evidence="9">Muscle</tissue>
    </source>
</reference>
<evidence type="ECO:0000313" key="8">
    <source>
        <dbReference type="EMBL" id="KAK8719460.1"/>
    </source>
</evidence>
<evidence type="ECO:0000256" key="7">
    <source>
        <dbReference type="SAM" id="Phobius"/>
    </source>
</evidence>
<accession>A0AAW0VSD0</accession>
<dbReference type="GO" id="GO:0005179">
    <property type="term" value="F:hormone activity"/>
    <property type="evidence" value="ECO:0007669"/>
    <property type="project" value="UniProtKB-KW"/>
</dbReference>
<keyword evidence="5" id="KW-0027">Amidation</keyword>
<name>A0AAW0VSD0_CHEQU</name>
<sequence length="119" mass="13354">PAVRRCPPAVYLHRSLRFQEPSCSRSPPTSQLLTHSHIFRMHSSVMVVVLMMLVMATVFTQAQDLKYPERQVVTELAAQIMRVAQGPWSTSLDLPTKRNSGLINSLLGIPKVMNDAGRR</sequence>
<proteinExistence type="inferred from homology"/>
<comment type="similarity">
    <text evidence="2">Belongs to the arthropod PDH family.</text>
</comment>
<keyword evidence="7" id="KW-1133">Transmembrane helix</keyword>
<gene>
    <name evidence="9" type="ORF">OTU49_013752</name>
    <name evidence="8" type="ORF">OTU49_014022</name>
</gene>
<comment type="caution">
    <text evidence="9">The sequence shown here is derived from an EMBL/GenBank/DDBJ whole genome shotgun (WGS) entry which is preliminary data.</text>
</comment>
<dbReference type="EMBL" id="JARKIK010002070">
    <property type="protein sequence ID" value="KAK8719460.1"/>
    <property type="molecule type" value="Genomic_DNA"/>
</dbReference>
<comment type="subcellular location">
    <subcellularLocation>
        <location evidence="1">Secreted</location>
    </subcellularLocation>
</comment>
<dbReference type="GO" id="GO:0045202">
    <property type="term" value="C:synapse"/>
    <property type="evidence" value="ECO:0007669"/>
    <property type="project" value="GOC"/>
</dbReference>
<dbReference type="InterPro" id="IPR009396">
    <property type="entry name" value="Pigment_DH"/>
</dbReference>
<protein>
    <submittedName>
        <fullName evidence="9">Uncharacterized protein</fullName>
    </submittedName>
</protein>
<keyword evidence="3" id="KW-0964">Secreted</keyword>
<dbReference type="Proteomes" id="UP001445076">
    <property type="component" value="Unassembled WGS sequence"/>
</dbReference>
<dbReference type="AlphaFoldDB" id="A0AAW0VSD0"/>